<dbReference type="InterPro" id="IPR001138">
    <property type="entry name" value="Zn2Cys6_DnaBD"/>
</dbReference>
<evidence type="ECO:0000313" key="7">
    <source>
        <dbReference type="RefSeq" id="XP_033580133.1"/>
    </source>
</evidence>
<feature type="region of interest" description="Disordered" evidence="3">
    <location>
        <begin position="83"/>
        <end position="125"/>
    </location>
</feature>
<keyword evidence="6" id="KW-1185">Reference proteome</keyword>
<dbReference type="CDD" id="cd00067">
    <property type="entry name" value="GAL4"/>
    <property type="match status" value="1"/>
</dbReference>
<dbReference type="SMART" id="SM00066">
    <property type="entry name" value="GAL4"/>
    <property type="match status" value="1"/>
</dbReference>
<evidence type="ECO:0000256" key="1">
    <source>
        <dbReference type="ARBA" id="ARBA00022723"/>
    </source>
</evidence>
<dbReference type="AlphaFoldDB" id="A0A6A6YXF3"/>
<dbReference type="CDD" id="cd12148">
    <property type="entry name" value="fungal_TF_MHR"/>
    <property type="match status" value="1"/>
</dbReference>
<dbReference type="Gene3D" id="4.10.240.10">
    <property type="entry name" value="Zn(2)-C6 fungal-type DNA-binding domain"/>
    <property type="match status" value="1"/>
</dbReference>
<dbReference type="InterPro" id="IPR007219">
    <property type="entry name" value="XnlR_reg_dom"/>
</dbReference>
<dbReference type="GeneID" id="54454571"/>
<dbReference type="GO" id="GO:0016831">
    <property type="term" value="F:carboxy-lyase activity"/>
    <property type="evidence" value="ECO:0007669"/>
    <property type="project" value="TreeGrafter"/>
</dbReference>
<dbReference type="PROSITE" id="PS00463">
    <property type="entry name" value="ZN2_CY6_FUNGAL_1"/>
    <property type="match status" value="1"/>
</dbReference>
<feature type="compositionally biased region" description="Polar residues" evidence="3">
    <location>
        <begin position="95"/>
        <end position="125"/>
    </location>
</feature>
<dbReference type="RefSeq" id="XP_033580133.1">
    <property type="nucleotide sequence ID" value="XM_033713678.1"/>
</dbReference>
<proteinExistence type="predicted"/>
<dbReference type="SUPFAM" id="SSF57701">
    <property type="entry name" value="Zn2/Cys6 DNA-binding domain"/>
    <property type="match status" value="1"/>
</dbReference>
<evidence type="ECO:0000256" key="2">
    <source>
        <dbReference type="ARBA" id="ARBA00023242"/>
    </source>
</evidence>
<dbReference type="Pfam" id="PF04082">
    <property type="entry name" value="Fungal_trans"/>
    <property type="match status" value="1"/>
</dbReference>
<evidence type="ECO:0000313" key="6">
    <source>
        <dbReference type="Proteomes" id="UP000504636"/>
    </source>
</evidence>
<dbReference type="GO" id="GO:0006351">
    <property type="term" value="P:DNA-templated transcription"/>
    <property type="evidence" value="ECO:0007669"/>
    <property type="project" value="InterPro"/>
</dbReference>
<evidence type="ECO:0000256" key="3">
    <source>
        <dbReference type="SAM" id="MobiDB-lite"/>
    </source>
</evidence>
<accession>A0A6A6YXF3</accession>
<organism evidence="5">
    <name type="scientific">Mytilinidion resinicola</name>
    <dbReference type="NCBI Taxonomy" id="574789"/>
    <lineage>
        <taxon>Eukaryota</taxon>
        <taxon>Fungi</taxon>
        <taxon>Dikarya</taxon>
        <taxon>Ascomycota</taxon>
        <taxon>Pezizomycotina</taxon>
        <taxon>Dothideomycetes</taxon>
        <taxon>Pleosporomycetidae</taxon>
        <taxon>Mytilinidiales</taxon>
        <taxon>Mytilinidiaceae</taxon>
        <taxon>Mytilinidion</taxon>
    </lineage>
</organism>
<dbReference type="GO" id="GO:0003677">
    <property type="term" value="F:DNA binding"/>
    <property type="evidence" value="ECO:0007669"/>
    <property type="project" value="InterPro"/>
</dbReference>
<name>A0A6A6YXF3_9PEZI</name>
<dbReference type="PROSITE" id="PS50048">
    <property type="entry name" value="ZN2_CY6_FUNGAL_2"/>
    <property type="match status" value="1"/>
</dbReference>
<feature type="domain" description="Zn(2)-C6 fungal-type" evidence="4">
    <location>
        <begin position="28"/>
        <end position="59"/>
    </location>
</feature>
<dbReference type="Proteomes" id="UP000504636">
    <property type="component" value="Unplaced"/>
</dbReference>
<dbReference type="OrthoDB" id="1747771at2759"/>
<dbReference type="PANTHER" id="PTHR43374">
    <property type="entry name" value="FLAVIN PRENYLTRANSFERASE"/>
    <property type="match status" value="1"/>
</dbReference>
<keyword evidence="1" id="KW-0479">Metal-binding</keyword>
<dbReference type="GO" id="GO:0008270">
    <property type="term" value="F:zinc ion binding"/>
    <property type="evidence" value="ECO:0007669"/>
    <property type="project" value="InterPro"/>
</dbReference>
<sequence length="687" mass="77091">MSHQSPVPDDEFRQLLRQRFRRQRNRTSCYPCRTRKVKCDREQPCANCAARGYPELCTLTPRSGQSTRGTPAVAQSVLSFDTPASEKQRIDEVDQSSLSVSTVDNSPIASHSRNSNSHVESNLEISQSAHHEYPQTGELGNHQTERHSQAPFLGPNSMLAFIQEQSTLGPNSGTNVSEGSFRDAMMPILGLQETGATYPFLPPSMDFIPDQALPEDREVVRLFEIYRSQVHSYTPIISDIEELEVKICTYLEERRCRKRKQQQPAHDRHMMWFGLVFAVLASACQFSEATYATRQQRSQAYVRVSFQALRLANLLLRPSTTCVEALLILGNVLQNNMQPEAAWMLLGMTVRMAQSLGLHQYKSHHSLHSGINSANQKLWLAAVWHDTLLSLCFDRPSMTAQIILDAPSTVAVSYAESMYKLCDVTLRGINSQNSQILDFNTVLSSVARVESLQHQIPGYLRSVSQCFNFKQRCEHSAFRLHTTFLIAWLCRPALRTGAATEINAHIQPEVAEKCKQNLIESVRAFLQLHSLSIVALRSWAMLHNGLSSALLLALIGANRCYPEVDQLHDEVLEMFTTDSSERNGESEGSLRLSKSHARAISVLESLRKSRLASERPASRMVVSSASTEPRNGTEDMNFSPVDATTQALASLNDLDASMDWSEMSPLELFDTILSDGHQWPNDEFYAL</sequence>
<dbReference type="EMBL" id="MU003696">
    <property type="protein sequence ID" value="KAF2813169.1"/>
    <property type="molecule type" value="Genomic_DNA"/>
</dbReference>
<evidence type="ECO:0000259" key="4">
    <source>
        <dbReference type="PROSITE" id="PS50048"/>
    </source>
</evidence>
<dbReference type="GO" id="GO:0000981">
    <property type="term" value="F:DNA-binding transcription factor activity, RNA polymerase II-specific"/>
    <property type="evidence" value="ECO:0007669"/>
    <property type="project" value="InterPro"/>
</dbReference>
<dbReference type="InterPro" id="IPR004507">
    <property type="entry name" value="UbiX-like"/>
</dbReference>
<protein>
    <recommendedName>
        <fullName evidence="4">Zn(2)-C6 fungal-type domain-containing protein</fullName>
    </recommendedName>
</protein>
<reference evidence="5 7" key="1">
    <citation type="journal article" date="2020" name="Stud. Mycol.">
        <title>101 Dothideomycetes genomes: a test case for predicting lifestyles and emergence of pathogens.</title>
        <authorList>
            <person name="Haridas S."/>
            <person name="Albert R."/>
            <person name="Binder M."/>
            <person name="Bloem J."/>
            <person name="Labutti K."/>
            <person name="Salamov A."/>
            <person name="Andreopoulos B."/>
            <person name="Baker S."/>
            <person name="Barry K."/>
            <person name="Bills G."/>
            <person name="Bluhm B."/>
            <person name="Cannon C."/>
            <person name="Castanera R."/>
            <person name="Culley D."/>
            <person name="Daum C."/>
            <person name="Ezra D."/>
            <person name="Gonzalez J."/>
            <person name="Henrissat B."/>
            <person name="Kuo A."/>
            <person name="Liang C."/>
            <person name="Lipzen A."/>
            <person name="Lutzoni F."/>
            <person name="Magnuson J."/>
            <person name="Mondo S."/>
            <person name="Nolan M."/>
            <person name="Ohm R."/>
            <person name="Pangilinan J."/>
            <person name="Park H.-J."/>
            <person name="Ramirez L."/>
            <person name="Alfaro M."/>
            <person name="Sun H."/>
            <person name="Tritt A."/>
            <person name="Yoshinaga Y."/>
            <person name="Zwiers L.-H."/>
            <person name="Turgeon B."/>
            <person name="Goodwin S."/>
            <person name="Spatafora J."/>
            <person name="Crous P."/>
            <person name="Grigoriev I."/>
        </authorList>
    </citation>
    <scope>NUCLEOTIDE SEQUENCE</scope>
    <source>
        <strain evidence="5 7">CBS 304.34</strain>
    </source>
</reference>
<dbReference type="PANTHER" id="PTHR43374:SF1">
    <property type="entry name" value="FLAVIN PRENYLTRANSFERASE PAD1, MITOCHONDRIAL"/>
    <property type="match status" value="1"/>
</dbReference>
<dbReference type="Pfam" id="PF00172">
    <property type="entry name" value="Zn_clus"/>
    <property type="match status" value="1"/>
</dbReference>
<reference evidence="7" key="3">
    <citation type="submission" date="2025-04" db="UniProtKB">
        <authorList>
            <consortium name="RefSeq"/>
        </authorList>
    </citation>
    <scope>IDENTIFICATION</scope>
    <source>
        <strain evidence="7">CBS 304.34</strain>
    </source>
</reference>
<feature type="region of interest" description="Disordered" evidence="3">
    <location>
        <begin position="617"/>
        <end position="639"/>
    </location>
</feature>
<reference evidence="7" key="2">
    <citation type="submission" date="2020-04" db="EMBL/GenBank/DDBJ databases">
        <authorList>
            <consortium name="NCBI Genome Project"/>
        </authorList>
    </citation>
    <scope>NUCLEOTIDE SEQUENCE</scope>
    <source>
        <strain evidence="7">CBS 304.34</strain>
    </source>
</reference>
<evidence type="ECO:0000313" key="5">
    <source>
        <dbReference type="EMBL" id="KAF2813169.1"/>
    </source>
</evidence>
<keyword evidence="2" id="KW-0539">Nucleus</keyword>
<dbReference type="SMART" id="SM00906">
    <property type="entry name" value="Fungal_trans"/>
    <property type="match status" value="1"/>
</dbReference>
<feature type="compositionally biased region" description="Polar residues" evidence="3">
    <location>
        <begin position="621"/>
        <end position="639"/>
    </location>
</feature>
<gene>
    <name evidence="5 7" type="ORF">BDZ99DRAFT_250993</name>
</gene>
<dbReference type="InterPro" id="IPR036864">
    <property type="entry name" value="Zn2-C6_fun-type_DNA-bd_sf"/>
</dbReference>